<name>A0A9W2ZG02_BIOGL</name>
<reference evidence="3" key="1">
    <citation type="submission" date="2025-08" db="UniProtKB">
        <authorList>
            <consortium name="RefSeq"/>
        </authorList>
    </citation>
    <scope>IDENTIFICATION</scope>
</reference>
<proteinExistence type="predicted"/>
<accession>A0A9W2ZG02</accession>
<organism evidence="2 3">
    <name type="scientific">Biomphalaria glabrata</name>
    <name type="common">Bloodfluke planorb</name>
    <name type="synonym">Freshwater snail</name>
    <dbReference type="NCBI Taxonomy" id="6526"/>
    <lineage>
        <taxon>Eukaryota</taxon>
        <taxon>Metazoa</taxon>
        <taxon>Spiralia</taxon>
        <taxon>Lophotrochozoa</taxon>
        <taxon>Mollusca</taxon>
        <taxon>Gastropoda</taxon>
        <taxon>Heterobranchia</taxon>
        <taxon>Euthyneura</taxon>
        <taxon>Panpulmonata</taxon>
        <taxon>Hygrophila</taxon>
        <taxon>Lymnaeoidea</taxon>
        <taxon>Planorbidae</taxon>
        <taxon>Biomphalaria</taxon>
    </lineage>
</organism>
<keyword evidence="2" id="KW-1185">Reference proteome</keyword>
<feature type="non-terminal residue" evidence="3">
    <location>
        <position position="158"/>
    </location>
</feature>
<gene>
    <name evidence="3" type="primary">LOC106079264</name>
</gene>
<dbReference type="RefSeq" id="XP_055873896.1">
    <property type="nucleotide sequence ID" value="XM_056017921.1"/>
</dbReference>
<keyword evidence="1" id="KW-0472">Membrane</keyword>
<sequence length="158" mass="18254">MQIWTCASLARGSYRMATQYRYQVLVMLLLGCTVLVHYSYDVRYLLSLRLEKEYEGDTLNDTLRASQLTLAPNTTSPLLSAPGEEVLTPSGPMFQRINQNDAWVYSAFFDTYKDKNLIRVFGMQPHALQNLIFCHLGFKHENYTMEGKRTLLQDNHGY</sequence>
<protein>
    <submittedName>
        <fullName evidence="3">Uncharacterized protein LOC106079264</fullName>
    </submittedName>
</protein>
<keyword evidence="1" id="KW-0812">Transmembrane</keyword>
<evidence type="ECO:0000313" key="3">
    <source>
        <dbReference type="RefSeq" id="XP_055873896.1"/>
    </source>
</evidence>
<dbReference type="Proteomes" id="UP001165740">
    <property type="component" value="Unplaced"/>
</dbReference>
<dbReference type="GeneID" id="106079264"/>
<evidence type="ECO:0000313" key="2">
    <source>
        <dbReference type="Proteomes" id="UP001165740"/>
    </source>
</evidence>
<feature type="transmembrane region" description="Helical" evidence="1">
    <location>
        <begin position="20"/>
        <end position="40"/>
    </location>
</feature>
<keyword evidence="1" id="KW-1133">Transmembrane helix</keyword>
<dbReference type="AlphaFoldDB" id="A0A9W2ZG02"/>
<evidence type="ECO:0000256" key="1">
    <source>
        <dbReference type="SAM" id="Phobius"/>
    </source>
</evidence>